<proteinExistence type="predicted"/>
<protein>
    <submittedName>
        <fullName evidence="2">Uncharacterized protein</fullName>
    </submittedName>
</protein>
<evidence type="ECO:0000313" key="2">
    <source>
        <dbReference type="EMBL" id="CDW83677.1"/>
    </source>
</evidence>
<reference evidence="2 3" key="1">
    <citation type="submission" date="2014-06" db="EMBL/GenBank/DDBJ databases">
        <authorList>
            <person name="Swart Estienne"/>
        </authorList>
    </citation>
    <scope>NUCLEOTIDE SEQUENCE [LARGE SCALE GENOMIC DNA]</scope>
    <source>
        <strain evidence="2 3">130c</strain>
    </source>
</reference>
<evidence type="ECO:0000256" key="1">
    <source>
        <dbReference type="SAM" id="MobiDB-lite"/>
    </source>
</evidence>
<accession>A0A078AQZ7</accession>
<gene>
    <name evidence="2" type="primary">Contig19167.g20328</name>
    <name evidence="2" type="ORF">STYLEM_12725</name>
</gene>
<dbReference type="AlphaFoldDB" id="A0A078AQZ7"/>
<feature type="compositionally biased region" description="Low complexity" evidence="1">
    <location>
        <begin position="41"/>
        <end position="57"/>
    </location>
</feature>
<evidence type="ECO:0000313" key="3">
    <source>
        <dbReference type="Proteomes" id="UP000039865"/>
    </source>
</evidence>
<organism evidence="2 3">
    <name type="scientific">Stylonychia lemnae</name>
    <name type="common">Ciliate</name>
    <dbReference type="NCBI Taxonomy" id="5949"/>
    <lineage>
        <taxon>Eukaryota</taxon>
        <taxon>Sar</taxon>
        <taxon>Alveolata</taxon>
        <taxon>Ciliophora</taxon>
        <taxon>Intramacronucleata</taxon>
        <taxon>Spirotrichea</taxon>
        <taxon>Stichotrichia</taxon>
        <taxon>Sporadotrichida</taxon>
        <taxon>Oxytrichidae</taxon>
        <taxon>Stylonychinae</taxon>
        <taxon>Stylonychia</taxon>
    </lineage>
</organism>
<dbReference type="EMBL" id="CCKQ01012071">
    <property type="protein sequence ID" value="CDW83677.1"/>
    <property type="molecule type" value="Genomic_DNA"/>
</dbReference>
<dbReference type="Proteomes" id="UP000039865">
    <property type="component" value="Unassembled WGS sequence"/>
</dbReference>
<feature type="region of interest" description="Disordered" evidence="1">
    <location>
        <begin position="33"/>
        <end position="57"/>
    </location>
</feature>
<sequence length="81" mass="9489">MSPRNNQNQIFKLKNQPLGQLIQKSQQSIQTIKNRMKSSIKSSNNHKYNQNNHCNQYSQQSQRINPIFWTQLALDIIFGVS</sequence>
<dbReference type="InParanoid" id="A0A078AQZ7"/>
<keyword evidence="3" id="KW-1185">Reference proteome</keyword>
<name>A0A078AQZ7_STYLE</name>